<evidence type="ECO:0000256" key="1">
    <source>
        <dbReference type="ARBA" id="ARBA00022605"/>
    </source>
</evidence>
<dbReference type="PANTHER" id="PTHR21087:SF16">
    <property type="entry name" value="SHIKIMATE KINASE 1, CHLOROPLASTIC"/>
    <property type="match status" value="1"/>
</dbReference>
<evidence type="ECO:0000256" key="4">
    <source>
        <dbReference type="ARBA" id="ARBA00022777"/>
    </source>
</evidence>
<dbReference type="SUPFAM" id="SSF52540">
    <property type="entry name" value="P-loop containing nucleoside triphosphate hydrolases"/>
    <property type="match status" value="1"/>
</dbReference>
<dbReference type="Gene3D" id="3.40.50.300">
    <property type="entry name" value="P-loop containing nucleotide triphosphate hydrolases"/>
    <property type="match status" value="1"/>
</dbReference>
<comment type="similarity">
    <text evidence="7">Belongs to the shikimate kinase family.</text>
</comment>
<dbReference type="AlphaFoldDB" id="A0A9D1MFH7"/>
<comment type="caution">
    <text evidence="8">The sequence shown here is derived from an EMBL/GenBank/DDBJ whole genome shotgun (WGS) entry which is preliminary data.</text>
</comment>
<dbReference type="GO" id="GO:0005829">
    <property type="term" value="C:cytosol"/>
    <property type="evidence" value="ECO:0007669"/>
    <property type="project" value="TreeGrafter"/>
</dbReference>
<reference evidence="8" key="1">
    <citation type="submission" date="2020-10" db="EMBL/GenBank/DDBJ databases">
        <authorList>
            <person name="Gilroy R."/>
        </authorList>
    </citation>
    <scope>NUCLEOTIDE SEQUENCE</scope>
    <source>
        <strain evidence="8">11687</strain>
    </source>
</reference>
<reference evidence="8" key="2">
    <citation type="journal article" date="2021" name="PeerJ">
        <title>Extensive microbial diversity within the chicken gut microbiome revealed by metagenomics and culture.</title>
        <authorList>
            <person name="Gilroy R."/>
            <person name="Ravi A."/>
            <person name="Getino M."/>
            <person name="Pursley I."/>
            <person name="Horton D.L."/>
            <person name="Alikhan N.F."/>
            <person name="Baker D."/>
            <person name="Gharbi K."/>
            <person name="Hall N."/>
            <person name="Watson M."/>
            <person name="Adriaenssens E.M."/>
            <person name="Foster-Nyarko E."/>
            <person name="Jarju S."/>
            <person name="Secka A."/>
            <person name="Antonio M."/>
            <person name="Oren A."/>
            <person name="Chaudhuri R.R."/>
            <person name="La Ragione R."/>
            <person name="Hildebrand F."/>
            <person name="Pallen M.J."/>
        </authorList>
    </citation>
    <scope>NUCLEOTIDE SEQUENCE</scope>
    <source>
        <strain evidence="8">11687</strain>
    </source>
</reference>
<keyword evidence="2 7" id="KW-0808">Transferase</keyword>
<dbReference type="EC" id="2.7.1.71" evidence="7"/>
<feature type="binding site" evidence="7">
    <location>
        <position position="124"/>
    </location>
    <ligand>
        <name>ATP</name>
        <dbReference type="ChEBI" id="CHEBI:30616"/>
    </ligand>
</feature>
<keyword evidence="7" id="KW-0460">Magnesium</keyword>
<organism evidence="8 9">
    <name type="scientific">Candidatus Scatosoma pullistercoris</name>
    <dbReference type="NCBI Taxonomy" id="2840934"/>
    <lineage>
        <taxon>Bacteria</taxon>
        <taxon>Bacillati</taxon>
        <taxon>Bacillota</taxon>
        <taxon>Clostridia</taxon>
        <taxon>Candidatus Scatosoma</taxon>
    </lineage>
</organism>
<feature type="binding site" evidence="7">
    <location>
        <position position="18"/>
    </location>
    <ligand>
        <name>Mg(2+)</name>
        <dbReference type="ChEBI" id="CHEBI:18420"/>
    </ligand>
</feature>
<dbReference type="CDD" id="cd00464">
    <property type="entry name" value="SK"/>
    <property type="match status" value="1"/>
</dbReference>
<dbReference type="GO" id="GO:0004765">
    <property type="term" value="F:shikimate kinase activity"/>
    <property type="evidence" value="ECO:0007669"/>
    <property type="project" value="UniProtKB-UniRule"/>
</dbReference>
<feature type="binding site" evidence="7">
    <location>
        <position position="81"/>
    </location>
    <ligand>
        <name>substrate</name>
    </ligand>
</feature>
<comment type="catalytic activity">
    <reaction evidence="7">
        <text>shikimate + ATP = 3-phosphoshikimate + ADP + H(+)</text>
        <dbReference type="Rhea" id="RHEA:13121"/>
        <dbReference type="ChEBI" id="CHEBI:15378"/>
        <dbReference type="ChEBI" id="CHEBI:30616"/>
        <dbReference type="ChEBI" id="CHEBI:36208"/>
        <dbReference type="ChEBI" id="CHEBI:145989"/>
        <dbReference type="ChEBI" id="CHEBI:456216"/>
        <dbReference type="EC" id="2.7.1.71"/>
    </reaction>
</comment>
<comment type="subcellular location">
    <subcellularLocation>
        <location evidence="7">Cytoplasm</location>
    </subcellularLocation>
</comment>
<comment type="pathway">
    <text evidence="7">Metabolic intermediate biosynthesis; chorismate biosynthesis; chorismate from D-erythrose 4-phosphate and phosphoenolpyruvate: step 5/7.</text>
</comment>
<protein>
    <recommendedName>
        <fullName evidence="7">Shikimate kinase</fullName>
        <shortName evidence="7">SK</shortName>
        <ecNumber evidence="7">2.7.1.71</ecNumber>
    </recommendedName>
</protein>
<comment type="subunit">
    <text evidence="7">Monomer.</text>
</comment>
<comment type="cofactor">
    <cofactor evidence="7">
        <name>Mg(2+)</name>
        <dbReference type="ChEBI" id="CHEBI:18420"/>
    </cofactor>
    <text evidence="7">Binds 1 Mg(2+) ion per subunit.</text>
</comment>
<feature type="binding site" evidence="7">
    <location>
        <begin position="14"/>
        <end position="19"/>
    </location>
    <ligand>
        <name>ATP</name>
        <dbReference type="ChEBI" id="CHEBI:30616"/>
    </ligand>
</feature>
<evidence type="ECO:0000256" key="3">
    <source>
        <dbReference type="ARBA" id="ARBA00022741"/>
    </source>
</evidence>
<keyword evidence="6 7" id="KW-0057">Aromatic amino acid biosynthesis</keyword>
<keyword evidence="7" id="KW-0479">Metal-binding</keyword>
<dbReference type="PRINTS" id="PR01100">
    <property type="entry name" value="SHIKIMTKNASE"/>
</dbReference>
<dbReference type="GO" id="GO:0009423">
    <property type="term" value="P:chorismate biosynthetic process"/>
    <property type="evidence" value="ECO:0007669"/>
    <property type="project" value="UniProtKB-UniRule"/>
</dbReference>
<keyword evidence="3 7" id="KW-0547">Nucleotide-binding</keyword>
<dbReference type="Pfam" id="PF01202">
    <property type="entry name" value="SKI"/>
    <property type="match status" value="1"/>
</dbReference>
<evidence type="ECO:0000256" key="5">
    <source>
        <dbReference type="ARBA" id="ARBA00022840"/>
    </source>
</evidence>
<dbReference type="Proteomes" id="UP000824081">
    <property type="component" value="Unassembled WGS sequence"/>
</dbReference>
<dbReference type="PANTHER" id="PTHR21087">
    <property type="entry name" value="SHIKIMATE KINASE"/>
    <property type="match status" value="1"/>
</dbReference>
<dbReference type="GO" id="GO:0009073">
    <property type="term" value="P:aromatic amino acid family biosynthetic process"/>
    <property type="evidence" value="ECO:0007669"/>
    <property type="project" value="UniProtKB-KW"/>
</dbReference>
<comment type="caution">
    <text evidence="7">Lacks conserved residue(s) required for the propagation of feature annotation.</text>
</comment>
<dbReference type="GO" id="GO:0000287">
    <property type="term" value="F:magnesium ion binding"/>
    <property type="evidence" value="ECO:0007669"/>
    <property type="project" value="UniProtKB-UniRule"/>
</dbReference>
<dbReference type="HAMAP" id="MF_00109">
    <property type="entry name" value="Shikimate_kinase"/>
    <property type="match status" value="1"/>
</dbReference>
<dbReference type="InterPro" id="IPR031322">
    <property type="entry name" value="Shikimate/glucono_kinase"/>
</dbReference>
<evidence type="ECO:0000256" key="2">
    <source>
        <dbReference type="ARBA" id="ARBA00022679"/>
    </source>
</evidence>
<gene>
    <name evidence="7" type="primary">aroK</name>
    <name evidence="8" type="ORF">IAC57_03040</name>
</gene>
<evidence type="ECO:0000256" key="6">
    <source>
        <dbReference type="ARBA" id="ARBA00023141"/>
    </source>
</evidence>
<keyword evidence="5 7" id="KW-0067">ATP-binding</keyword>
<name>A0A9D1MFH7_9FIRM</name>
<keyword evidence="4 7" id="KW-0418">Kinase</keyword>
<comment type="function">
    <text evidence="7">Catalyzes the specific phosphorylation of the 3-hydroxyl group of shikimic acid using ATP as a cosubstrate.</text>
</comment>
<sequence length="172" mass="19074">MAKADNIILIGMPGAGKSTIGRLLAERLGYAFTDSDNLICEREGRSLSRIIEEDGLENFLRIEEEVNAGIQAEKSVIATGGSVIYGARAMEHLGKSGKIVYLRLSCPELERRLSDLRGRGVAIREGLTFRDLYEERTPLYERYADIIVDLDGKDTEGALSALTEKLEQRPEL</sequence>
<evidence type="ECO:0000313" key="9">
    <source>
        <dbReference type="Proteomes" id="UP000824081"/>
    </source>
</evidence>
<evidence type="ECO:0000313" key="8">
    <source>
        <dbReference type="EMBL" id="HIU59058.1"/>
    </source>
</evidence>
<feature type="binding site" evidence="7">
    <location>
        <position position="136"/>
    </location>
    <ligand>
        <name>substrate</name>
    </ligand>
</feature>
<accession>A0A9D1MFH7</accession>
<evidence type="ECO:0000256" key="7">
    <source>
        <dbReference type="HAMAP-Rule" id="MF_00109"/>
    </source>
</evidence>
<dbReference type="EMBL" id="DVMZ01000080">
    <property type="protein sequence ID" value="HIU59058.1"/>
    <property type="molecule type" value="Genomic_DNA"/>
</dbReference>
<keyword evidence="1 7" id="KW-0028">Amino-acid biosynthesis</keyword>
<dbReference type="GO" id="GO:0005524">
    <property type="term" value="F:ATP binding"/>
    <property type="evidence" value="ECO:0007669"/>
    <property type="project" value="UniProtKB-UniRule"/>
</dbReference>
<feature type="binding site" evidence="7">
    <location>
        <position position="36"/>
    </location>
    <ligand>
        <name>substrate</name>
    </ligand>
</feature>
<dbReference type="InterPro" id="IPR000623">
    <property type="entry name" value="Shikimate_kinase/TSH1"/>
</dbReference>
<dbReference type="GO" id="GO:0008652">
    <property type="term" value="P:amino acid biosynthetic process"/>
    <property type="evidence" value="ECO:0007669"/>
    <property type="project" value="UniProtKB-KW"/>
</dbReference>
<keyword evidence="7" id="KW-0963">Cytoplasm</keyword>
<dbReference type="InterPro" id="IPR027417">
    <property type="entry name" value="P-loop_NTPase"/>
</dbReference>
<proteinExistence type="inferred from homology"/>